<dbReference type="Proteomes" id="UP000042394">
    <property type="component" value="Unassembled WGS sequence"/>
</dbReference>
<dbReference type="AlphaFoldDB" id="A0A655BU30"/>
<dbReference type="EMBL" id="CQPD01000007">
    <property type="protein sequence ID" value="CNT78196.1"/>
    <property type="molecule type" value="Genomic_DNA"/>
</dbReference>
<gene>
    <name evidence="1" type="ORF">ERS008207_00927</name>
</gene>
<proteinExistence type="predicted"/>
<accession>A0A655BU30</accession>
<protein>
    <submittedName>
        <fullName evidence="1">Uncharacterized protein</fullName>
    </submittedName>
</protein>
<organism evidence="1 2">
    <name type="scientific">Salmonella enterica subsp. enterica serovar Bovismorbificans</name>
    <dbReference type="NCBI Taxonomy" id="58097"/>
    <lineage>
        <taxon>Bacteria</taxon>
        <taxon>Pseudomonadati</taxon>
        <taxon>Pseudomonadota</taxon>
        <taxon>Gammaproteobacteria</taxon>
        <taxon>Enterobacterales</taxon>
        <taxon>Enterobacteriaceae</taxon>
        <taxon>Salmonella</taxon>
    </lineage>
</organism>
<name>A0A655BU30_SALET</name>
<sequence length="53" mass="6202">MYQTIHQIVGIRQRAGTAVIEDMRRTAHILLPARNNNVRFAALNSLRRQVQRF</sequence>
<evidence type="ECO:0000313" key="2">
    <source>
        <dbReference type="Proteomes" id="UP000042394"/>
    </source>
</evidence>
<reference evidence="1 2" key="1">
    <citation type="submission" date="2015-03" db="EMBL/GenBank/DDBJ databases">
        <authorList>
            <consortium name="Pathogen Informatics"/>
        </authorList>
    </citation>
    <scope>NUCLEOTIDE SEQUENCE [LARGE SCALE GENOMIC DNA]</scope>
    <source>
        <strain evidence="1 2">D4891</strain>
    </source>
</reference>
<evidence type="ECO:0000313" key="1">
    <source>
        <dbReference type="EMBL" id="CNT78196.1"/>
    </source>
</evidence>